<gene>
    <name evidence="1" type="ORF">PPERSA_10115</name>
</gene>
<dbReference type="GO" id="GO:0005739">
    <property type="term" value="C:mitochondrion"/>
    <property type="evidence" value="ECO:0007669"/>
    <property type="project" value="InterPro"/>
</dbReference>
<evidence type="ECO:0000313" key="1">
    <source>
        <dbReference type="EMBL" id="KRX11183.1"/>
    </source>
</evidence>
<protein>
    <submittedName>
        <fullName evidence="1">Uncharacterized protein</fullName>
    </submittedName>
</protein>
<dbReference type="InParanoid" id="A0A0V0R9K8"/>
<reference evidence="1 2" key="1">
    <citation type="journal article" date="2015" name="Sci. Rep.">
        <title>Genome of the facultative scuticociliatosis pathogen Pseudocohnilembus persalinus provides insight into its virulence through horizontal gene transfer.</title>
        <authorList>
            <person name="Xiong J."/>
            <person name="Wang G."/>
            <person name="Cheng J."/>
            <person name="Tian M."/>
            <person name="Pan X."/>
            <person name="Warren A."/>
            <person name="Jiang C."/>
            <person name="Yuan D."/>
            <person name="Miao W."/>
        </authorList>
    </citation>
    <scope>NUCLEOTIDE SEQUENCE [LARGE SCALE GENOMIC DNA]</scope>
    <source>
        <strain evidence="1">36N120E</strain>
    </source>
</reference>
<name>A0A0V0R9K8_PSEPJ</name>
<dbReference type="Pfam" id="PF05676">
    <property type="entry name" value="NDUF_B7"/>
    <property type="match status" value="1"/>
</dbReference>
<organism evidence="1 2">
    <name type="scientific">Pseudocohnilembus persalinus</name>
    <name type="common">Ciliate</name>
    <dbReference type="NCBI Taxonomy" id="266149"/>
    <lineage>
        <taxon>Eukaryota</taxon>
        <taxon>Sar</taxon>
        <taxon>Alveolata</taxon>
        <taxon>Ciliophora</taxon>
        <taxon>Intramacronucleata</taxon>
        <taxon>Oligohymenophorea</taxon>
        <taxon>Scuticociliatia</taxon>
        <taxon>Philasterida</taxon>
        <taxon>Pseudocohnilembidae</taxon>
        <taxon>Pseudocohnilembus</taxon>
    </lineage>
</organism>
<comment type="caution">
    <text evidence="1">The sequence shown here is derived from an EMBL/GenBank/DDBJ whole genome shotgun (WGS) entry which is preliminary data.</text>
</comment>
<keyword evidence="2" id="KW-1185">Reference proteome</keyword>
<proteinExistence type="predicted"/>
<sequence>MSPPSDRKYYERPDGYVYSEQELEAYKVSYRNRDPCVNFFVPYKLCTEKNTWMTNLLDGSKGKCSKEHQAYSECQEKYFTYELNTHVADAFWNDQKLANKLQVSNTFAPDYYKSPIAQNLI</sequence>
<dbReference type="AlphaFoldDB" id="A0A0V0R9K8"/>
<evidence type="ECO:0000313" key="2">
    <source>
        <dbReference type="Proteomes" id="UP000054937"/>
    </source>
</evidence>
<dbReference type="OMA" id="HQAYSEC"/>
<dbReference type="InterPro" id="IPR008698">
    <property type="entry name" value="NDUB7"/>
</dbReference>
<dbReference type="OrthoDB" id="282216at2759"/>
<dbReference type="EMBL" id="LDAU01000005">
    <property type="protein sequence ID" value="KRX11183.1"/>
    <property type="molecule type" value="Genomic_DNA"/>
</dbReference>
<accession>A0A0V0R9K8</accession>
<dbReference type="Proteomes" id="UP000054937">
    <property type="component" value="Unassembled WGS sequence"/>
</dbReference>